<feature type="transmembrane region" description="Helical" evidence="8">
    <location>
        <begin position="427"/>
        <end position="446"/>
    </location>
</feature>
<name>A0A250VDF4_STROL</name>
<keyword evidence="4 8" id="KW-1133">Transmembrane helix</keyword>
<evidence type="ECO:0000256" key="8">
    <source>
        <dbReference type="SAM" id="Phobius"/>
    </source>
</evidence>
<evidence type="ECO:0000256" key="2">
    <source>
        <dbReference type="ARBA" id="ARBA00022475"/>
    </source>
</evidence>
<evidence type="ECO:0000313" key="11">
    <source>
        <dbReference type="Proteomes" id="UP000217446"/>
    </source>
</evidence>
<dbReference type="RefSeq" id="WP_201264328.1">
    <property type="nucleotide sequence ID" value="NZ_BDQI01000006.1"/>
</dbReference>
<comment type="subcellular location">
    <subcellularLocation>
        <location evidence="1">Cell membrane</location>
        <topology evidence="1">Multi-pass membrane protein</topology>
    </subcellularLocation>
</comment>
<feature type="transmembrane region" description="Helical" evidence="8">
    <location>
        <begin position="733"/>
        <end position="762"/>
    </location>
</feature>
<dbReference type="InterPro" id="IPR050250">
    <property type="entry name" value="Macrolide_Exporter_MacB"/>
</dbReference>
<dbReference type="STRING" id="1963.AQJ27_24665"/>
<feature type="domain" description="ABC3 transporter permease C-terminal" evidence="9">
    <location>
        <begin position="691"/>
        <end position="806"/>
    </location>
</feature>
<comment type="similarity">
    <text evidence="6">Belongs to the ABC-4 integral membrane protein family.</text>
</comment>
<sequence length="821" mass="83016">MSVLGRVVRSGVGRRRVQTLVIGLTMTMAVTAAVLGGSLLVASSAPFDHAFAREHGAHLSVQFDARRATAARLSASADAPGVAEASGPFGTATVTPHTDIEGMGGGMDGGIDGVPMTVVGRAEPHTGVDLVALTEGRWAERPGEIVISDGSQPFPSLGRRLTFPALPGGPTLKVVGLARSASRTGDAWVVPAQIAALTPHGRGAGYEMLYRLTTADTAARVAAGRRAVTAVVPAGAVSGAQSWLTVKKAADRETALFVPFLLAFGVLGLVMSVLIVGNVVAGTVGAGLRRIGILKAIGFTPHQVVRAYVGQALVPAAIGTALGVVAGHLATVPVLSETANVYGTGGLAVAPWVDIAAVAGALGLVAVTAWAAAWRAGRLRTVDALAVGRTPSPGRGRRAGRVSALLPFPRPVGLGLARPFARPARSAAMGAAIVFGTVAVTFAVGLSSSLAEVMEARAHDAADVTVGVSGPRNSMAPGAKSQGAENQDGESPGAKTQGAKNPSAQAPGAAKETEADPAAITAAIDSQPGTGKYYGIATTQATVSGAAGVISVVAFTGDASWGGYDMVSGRWIEGPGEAVVPTPFLTATDTRVGDTVTLNDHGTAVTVRIVGEVLDTHHQGMEVFTDRVTLAAAEPDLQVESHHIAVKAGTDVAAYTDRLNTALRPLGVTAENGRVGNNSGTVAVLNSLTAVLTLMLVAVAGLGVLNGVVLDTRERVRDLGIHKALGMTPRQTVVMVVTSVVMTGLVGGAVGVPLGVALHGWIMPAMGHSAGLNLPESVIAVYRTPELVLLALGGLLIAVLGALPPAGWAARTRSAVALRTE</sequence>
<dbReference type="Pfam" id="PF02687">
    <property type="entry name" value="FtsX"/>
    <property type="match status" value="2"/>
</dbReference>
<evidence type="ECO:0000259" key="9">
    <source>
        <dbReference type="Pfam" id="PF02687"/>
    </source>
</evidence>
<keyword evidence="2" id="KW-1003">Cell membrane</keyword>
<feature type="transmembrane region" description="Helical" evidence="8">
    <location>
        <begin position="256"/>
        <end position="286"/>
    </location>
</feature>
<feature type="transmembrane region" description="Helical" evidence="8">
    <location>
        <begin position="349"/>
        <end position="373"/>
    </location>
</feature>
<feature type="transmembrane region" description="Helical" evidence="8">
    <location>
        <begin position="307"/>
        <end position="329"/>
    </location>
</feature>
<evidence type="ECO:0000256" key="1">
    <source>
        <dbReference type="ARBA" id="ARBA00004651"/>
    </source>
</evidence>
<keyword evidence="5 8" id="KW-0472">Membrane</keyword>
<evidence type="ECO:0000256" key="5">
    <source>
        <dbReference type="ARBA" id="ARBA00023136"/>
    </source>
</evidence>
<reference evidence="11" key="1">
    <citation type="submission" date="2017-05" db="EMBL/GenBank/DDBJ databases">
        <title>Streptomyces olivochromogenes NBRC 3561 whole genome shotgun sequence.</title>
        <authorList>
            <person name="Dohra H."/>
            <person name="Kodani S."/>
        </authorList>
    </citation>
    <scope>NUCLEOTIDE SEQUENCE [LARGE SCALE GENOMIC DNA]</scope>
    <source>
        <strain evidence="11">NBRC 3561</strain>
    </source>
</reference>
<feature type="transmembrane region" description="Helical" evidence="8">
    <location>
        <begin position="782"/>
        <end position="803"/>
    </location>
</feature>
<organism evidence="10 11">
    <name type="scientific">Streptomyces olivochromogenes</name>
    <dbReference type="NCBI Taxonomy" id="1963"/>
    <lineage>
        <taxon>Bacteria</taxon>
        <taxon>Bacillati</taxon>
        <taxon>Actinomycetota</taxon>
        <taxon>Actinomycetes</taxon>
        <taxon>Kitasatosporales</taxon>
        <taxon>Streptomycetaceae</taxon>
        <taxon>Streptomyces</taxon>
    </lineage>
</organism>
<keyword evidence="3 8" id="KW-0812">Transmembrane</keyword>
<keyword evidence="11" id="KW-1185">Reference proteome</keyword>
<dbReference type="PANTHER" id="PTHR30572">
    <property type="entry name" value="MEMBRANE COMPONENT OF TRANSPORTER-RELATED"/>
    <property type="match status" value="1"/>
</dbReference>
<gene>
    <name evidence="10" type="ORF">SO3561_03574</name>
</gene>
<evidence type="ECO:0000256" key="6">
    <source>
        <dbReference type="ARBA" id="ARBA00038076"/>
    </source>
</evidence>
<evidence type="ECO:0000256" key="4">
    <source>
        <dbReference type="ARBA" id="ARBA00022989"/>
    </source>
</evidence>
<accession>A0A250VDF4</accession>
<protein>
    <submittedName>
        <fullName evidence="10">ABC transporter permease</fullName>
    </submittedName>
</protein>
<dbReference type="AlphaFoldDB" id="A0A250VDF4"/>
<feature type="region of interest" description="Disordered" evidence="7">
    <location>
        <begin position="465"/>
        <end position="515"/>
    </location>
</feature>
<dbReference type="EMBL" id="BDQI01000006">
    <property type="protein sequence ID" value="GAX52066.1"/>
    <property type="molecule type" value="Genomic_DNA"/>
</dbReference>
<feature type="transmembrane region" description="Helical" evidence="8">
    <location>
        <begin position="20"/>
        <end position="42"/>
    </location>
</feature>
<dbReference type="InterPro" id="IPR003838">
    <property type="entry name" value="ABC3_permease_C"/>
</dbReference>
<feature type="transmembrane region" description="Helical" evidence="8">
    <location>
        <begin position="688"/>
        <end position="712"/>
    </location>
</feature>
<dbReference type="Proteomes" id="UP000217446">
    <property type="component" value="Unassembled WGS sequence"/>
</dbReference>
<proteinExistence type="inferred from homology"/>
<evidence type="ECO:0000256" key="3">
    <source>
        <dbReference type="ARBA" id="ARBA00022692"/>
    </source>
</evidence>
<evidence type="ECO:0000256" key="7">
    <source>
        <dbReference type="SAM" id="MobiDB-lite"/>
    </source>
</evidence>
<comment type="caution">
    <text evidence="10">The sequence shown here is derived from an EMBL/GenBank/DDBJ whole genome shotgun (WGS) entry which is preliminary data.</text>
</comment>
<feature type="domain" description="ABC3 transporter permease C-terminal" evidence="9">
    <location>
        <begin position="263"/>
        <end position="378"/>
    </location>
</feature>
<evidence type="ECO:0000313" key="10">
    <source>
        <dbReference type="EMBL" id="GAX52066.1"/>
    </source>
</evidence>
<dbReference type="GO" id="GO:0022857">
    <property type="term" value="F:transmembrane transporter activity"/>
    <property type="evidence" value="ECO:0007669"/>
    <property type="project" value="TreeGrafter"/>
</dbReference>
<dbReference type="GO" id="GO:0005886">
    <property type="term" value="C:plasma membrane"/>
    <property type="evidence" value="ECO:0007669"/>
    <property type="project" value="UniProtKB-SubCell"/>
</dbReference>
<dbReference type="PANTHER" id="PTHR30572:SF4">
    <property type="entry name" value="ABC TRANSPORTER PERMEASE YTRF"/>
    <property type="match status" value="1"/>
</dbReference>